<dbReference type="GO" id="GO:0000407">
    <property type="term" value="C:phagophore assembly site"/>
    <property type="evidence" value="ECO:0007669"/>
    <property type="project" value="TreeGrafter"/>
</dbReference>
<keyword evidence="5" id="KW-0067">ATP-binding</keyword>
<dbReference type="GO" id="GO:0005524">
    <property type="term" value="F:ATP binding"/>
    <property type="evidence" value="ECO:0007669"/>
    <property type="project" value="UniProtKB-KW"/>
</dbReference>
<dbReference type="GO" id="GO:0034272">
    <property type="term" value="C:phosphatidylinositol 3-kinase complex, class III, type II"/>
    <property type="evidence" value="ECO:0007669"/>
    <property type="project" value="TreeGrafter"/>
</dbReference>
<protein>
    <recommendedName>
        <fullName evidence="1">phosphatidylinositol 3-kinase</fullName>
        <ecNumber evidence="1">2.7.1.137</ecNumber>
    </recommendedName>
</protein>
<dbReference type="InterPro" id="IPR018936">
    <property type="entry name" value="PI3/4_kinase_CS"/>
</dbReference>
<keyword evidence="4" id="KW-0418">Kinase</keyword>
<proteinExistence type="predicted"/>
<sequence>MSFFPRYVSVECENDESTAKEQRVNEMYLCIMKRFSQALVKGGQECRLKRATLARQQMFIERLVSMVKAVTRESGNRKKKIERLRALLQDPEVTKINFASFDDLPLPLDPNVKVNGICVEKATLLKSALMPCRLTFKTSTGSEYVTMFKHGDDLRQDQLILQIITLMDKVSDT</sequence>
<dbReference type="EC" id="2.7.1.137" evidence="1"/>
<evidence type="ECO:0000256" key="2">
    <source>
        <dbReference type="ARBA" id="ARBA00022679"/>
    </source>
</evidence>
<accession>A0A8S3TDG0</accession>
<dbReference type="InterPro" id="IPR015433">
    <property type="entry name" value="PI3/4_kinase"/>
</dbReference>
<keyword evidence="2 7" id="KW-0808">Transferase</keyword>
<dbReference type="PROSITE" id="PS50290">
    <property type="entry name" value="PI3_4_KINASE_3"/>
    <property type="match status" value="1"/>
</dbReference>
<dbReference type="GO" id="GO:0006897">
    <property type="term" value="P:endocytosis"/>
    <property type="evidence" value="ECO:0007669"/>
    <property type="project" value="TreeGrafter"/>
</dbReference>
<dbReference type="FunFam" id="3.30.1010.10:FF:000002">
    <property type="entry name" value="Phosphatidylinositol 3-kinase catalytic subunit type 3"/>
    <property type="match status" value="1"/>
</dbReference>
<dbReference type="InterPro" id="IPR000403">
    <property type="entry name" value="PI3/4_kinase_cat_dom"/>
</dbReference>
<name>A0A8S3TDG0_MYTED</name>
<dbReference type="InterPro" id="IPR011009">
    <property type="entry name" value="Kinase-like_dom_sf"/>
</dbReference>
<dbReference type="GO" id="GO:0005768">
    <property type="term" value="C:endosome"/>
    <property type="evidence" value="ECO:0007669"/>
    <property type="project" value="TreeGrafter"/>
</dbReference>
<organism evidence="7 8">
    <name type="scientific">Mytilus edulis</name>
    <name type="common">Blue mussel</name>
    <dbReference type="NCBI Taxonomy" id="6550"/>
    <lineage>
        <taxon>Eukaryota</taxon>
        <taxon>Metazoa</taxon>
        <taxon>Spiralia</taxon>
        <taxon>Lophotrochozoa</taxon>
        <taxon>Mollusca</taxon>
        <taxon>Bivalvia</taxon>
        <taxon>Autobranchia</taxon>
        <taxon>Pteriomorphia</taxon>
        <taxon>Mytilida</taxon>
        <taxon>Mytiloidea</taxon>
        <taxon>Mytilidae</taxon>
        <taxon>Mytilinae</taxon>
        <taxon>Mytilus</taxon>
    </lineage>
</organism>
<dbReference type="OrthoDB" id="67688at2759"/>
<dbReference type="GO" id="GO:0048015">
    <property type="term" value="P:phosphatidylinositol-mediated signaling"/>
    <property type="evidence" value="ECO:0007669"/>
    <property type="project" value="TreeGrafter"/>
</dbReference>
<evidence type="ECO:0000313" key="7">
    <source>
        <dbReference type="EMBL" id="CAG2227171.1"/>
    </source>
</evidence>
<dbReference type="AlphaFoldDB" id="A0A8S3TDG0"/>
<keyword evidence="3" id="KW-0547">Nucleotide-binding</keyword>
<dbReference type="PANTHER" id="PTHR10048">
    <property type="entry name" value="PHOSPHATIDYLINOSITOL KINASE"/>
    <property type="match status" value="1"/>
</dbReference>
<dbReference type="Proteomes" id="UP000683360">
    <property type="component" value="Unassembled WGS sequence"/>
</dbReference>
<feature type="domain" description="PI3K/PI4K catalytic" evidence="6">
    <location>
        <begin position="118"/>
        <end position="173"/>
    </location>
</feature>
<keyword evidence="8" id="KW-1185">Reference proteome</keyword>
<evidence type="ECO:0000256" key="1">
    <source>
        <dbReference type="ARBA" id="ARBA00012073"/>
    </source>
</evidence>
<evidence type="ECO:0000256" key="5">
    <source>
        <dbReference type="ARBA" id="ARBA00022840"/>
    </source>
</evidence>
<gene>
    <name evidence="7" type="ORF">MEDL_40208</name>
</gene>
<dbReference type="PANTHER" id="PTHR10048:SF7">
    <property type="entry name" value="PHOSPHATIDYLINOSITOL 3-KINASE CATALYTIC SUBUNIT TYPE 3"/>
    <property type="match status" value="1"/>
</dbReference>
<dbReference type="GO" id="GO:0000045">
    <property type="term" value="P:autophagosome assembly"/>
    <property type="evidence" value="ECO:0007669"/>
    <property type="project" value="TreeGrafter"/>
</dbReference>
<dbReference type="GO" id="GO:0016303">
    <property type="term" value="F:1-phosphatidylinositol-3-kinase activity"/>
    <property type="evidence" value="ECO:0007669"/>
    <property type="project" value="UniProtKB-EC"/>
</dbReference>
<dbReference type="PROSITE" id="PS00915">
    <property type="entry name" value="PI3_4_KINASE_1"/>
    <property type="match status" value="1"/>
</dbReference>
<evidence type="ECO:0000313" key="8">
    <source>
        <dbReference type="Proteomes" id="UP000683360"/>
    </source>
</evidence>
<dbReference type="GO" id="GO:0005777">
    <property type="term" value="C:peroxisome"/>
    <property type="evidence" value="ECO:0007669"/>
    <property type="project" value="TreeGrafter"/>
</dbReference>
<evidence type="ECO:0000256" key="4">
    <source>
        <dbReference type="ARBA" id="ARBA00022777"/>
    </source>
</evidence>
<dbReference type="SUPFAM" id="SSF56112">
    <property type="entry name" value="Protein kinase-like (PK-like)"/>
    <property type="match status" value="1"/>
</dbReference>
<comment type="caution">
    <text evidence="7">The sequence shown here is derived from an EMBL/GenBank/DDBJ whole genome shotgun (WGS) entry which is preliminary data.</text>
</comment>
<evidence type="ECO:0000259" key="6">
    <source>
        <dbReference type="PROSITE" id="PS50290"/>
    </source>
</evidence>
<dbReference type="EMBL" id="CAJPWZ010001951">
    <property type="protein sequence ID" value="CAG2227171.1"/>
    <property type="molecule type" value="Genomic_DNA"/>
</dbReference>
<dbReference type="GO" id="GO:0034271">
    <property type="term" value="C:phosphatidylinositol 3-kinase complex, class III, type I"/>
    <property type="evidence" value="ECO:0007669"/>
    <property type="project" value="TreeGrafter"/>
</dbReference>
<dbReference type="Gene3D" id="1.25.40.70">
    <property type="entry name" value="Phosphatidylinositol 3-kinase, accessory domain (PIK)"/>
    <property type="match status" value="1"/>
</dbReference>
<evidence type="ECO:0000256" key="3">
    <source>
        <dbReference type="ARBA" id="ARBA00022741"/>
    </source>
</evidence>
<dbReference type="Gene3D" id="3.30.1010.10">
    <property type="entry name" value="Phosphatidylinositol 3-kinase Catalytic Subunit, Chain A, domain 4"/>
    <property type="match status" value="1"/>
</dbReference>
<dbReference type="InterPro" id="IPR042236">
    <property type="entry name" value="PI3K_accessory_sf"/>
</dbReference>
<reference evidence="7" key="1">
    <citation type="submission" date="2021-03" db="EMBL/GenBank/DDBJ databases">
        <authorList>
            <person name="Bekaert M."/>
        </authorList>
    </citation>
    <scope>NUCLEOTIDE SEQUENCE</scope>
</reference>